<dbReference type="PANTHER" id="PTHR23044:SF61">
    <property type="entry name" value="3'-5' EXORIBONUCLEASE 1-RELATED"/>
    <property type="match status" value="1"/>
</dbReference>
<name>A0AAF3EW18_9BILA</name>
<dbReference type="InterPro" id="IPR051274">
    <property type="entry name" value="3-5_Exoribonuclease"/>
</dbReference>
<accession>A0AAF3EW18</accession>
<keyword evidence="5" id="KW-1185">Reference proteome</keyword>
<proteinExistence type="predicted"/>
<evidence type="ECO:0000256" key="2">
    <source>
        <dbReference type="ARBA" id="ARBA00022801"/>
    </source>
</evidence>
<dbReference type="SMART" id="SM00479">
    <property type="entry name" value="EXOIII"/>
    <property type="match status" value="1"/>
</dbReference>
<protein>
    <submittedName>
        <fullName evidence="6">Exonuclease domain-containing protein</fullName>
    </submittedName>
</protein>
<evidence type="ECO:0000313" key="5">
    <source>
        <dbReference type="Proteomes" id="UP000887575"/>
    </source>
</evidence>
<keyword evidence="3" id="KW-0269">Exonuclease</keyword>
<dbReference type="GO" id="GO:0003676">
    <property type="term" value="F:nucleic acid binding"/>
    <property type="evidence" value="ECO:0007669"/>
    <property type="project" value="InterPro"/>
</dbReference>
<keyword evidence="2" id="KW-0378">Hydrolase</keyword>
<feature type="domain" description="Exonuclease" evidence="4">
    <location>
        <begin position="137"/>
        <end position="334"/>
    </location>
</feature>
<keyword evidence="1" id="KW-0540">Nuclease</keyword>
<evidence type="ECO:0000256" key="1">
    <source>
        <dbReference type="ARBA" id="ARBA00022722"/>
    </source>
</evidence>
<dbReference type="GO" id="GO:0000175">
    <property type="term" value="F:3'-5'-RNA exonuclease activity"/>
    <property type="evidence" value="ECO:0007669"/>
    <property type="project" value="InterPro"/>
</dbReference>
<sequence>MGDYLTNENVDFDELLAFDDEELEDLMGDQRESILAASSMEKFPRKLQKPRKLEPTSYQKTRQLNEKLVRRVHHHLNEMSTSEMRKILGDLFLHTGDSKKHLKKRIRSVFHKEWGILRHQVDQTIPIHQKTAHYFNYLIFVDFECTCEEILNQYPHEIIEFPAVLVDTEKMEVVAQFHTYIKPVARPILDPFCVDFTNIRQKNVDEAPYFPEALLRFREWMNSYNLDQRTGKTYAFVTDGPCDFQKFLLYQCLILGMKLPHIFRNFINIKRIFEQKEVRLEGKGERDEQGKRITSIQRILDYYKLESVGRAHSGLIDAQNLAKIASHMIQKRRIDLKINQTIIRKARDSDAHFERICQKAKEEEDRVKALETLDRALWDKRLPYKHHYICMADFYSERYLDCSSCEEDEDSIESESEDEADKLPKEPLVKEFTLATTDFWEPGWGQMKNNYLVAKKLHRATINRKSQEPKK</sequence>
<dbReference type="WBParaSite" id="MBELARI_LOCUS17763">
    <property type="protein sequence ID" value="MBELARI_LOCUS17763"/>
    <property type="gene ID" value="MBELARI_LOCUS17763"/>
</dbReference>
<dbReference type="GO" id="GO:0005737">
    <property type="term" value="C:cytoplasm"/>
    <property type="evidence" value="ECO:0007669"/>
    <property type="project" value="TreeGrafter"/>
</dbReference>
<evidence type="ECO:0000313" key="6">
    <source>
        <dbReference type="WBParaSite" id="MBELARI_LOCUS17763"/>
    </source>
</evidence>
<organism evidence="5 6">
    <name type="scientific">Mesorhabditis belari</name>
    <dbReference type="NCBI Taxonomy" id="2138241"/>
    <lineage>
        <taxon>Eukaryota</taxon>
        <taxon>Metazoa</taxon>
        <taxon>Ecdysozoa</taxon>
        <taxon>Nematoda</taxon>
        <taxon>Chromadorea</taxon>
        <taxon>Rhabditida</taxon>
        <taxon>Rhabditina</taxon>
        <taxon>Rhabditomorpha</taxon>
        <taxon>Rhabditoidea</taxon>
        <taxon>Rhabditidae</taxon>
        <taxon>Mesorhabditinae</taxon>
        <taxon>Mesorhabditis</taxon>
    </lineage>
</organism>
<dbReference type="InterPro" id="IPR013520">
    <property type="entry name" value="Ribonucl_H"/>
</dbReference>
<dbReference type="SUPFAM" id="SSF53098">
    <property type="entry name" value="Ribonuclease H-like"/>
    <property type="match status" value="1"/>
</dbReference>
<dbReference type="PANTHER" id="PTHR23044">
    <property type="entry name" value="3'-5' EXONUCLEASE ERI1-RELATED"/>
    <property type="match status" value="1"/>
</dbReference>
<dbReference type="Pfam" id="PF00929">
    <property type="entry name" value="RNase_T"/>
    <property type="match status" value="1"/>
</dbReference>
<dbReference type="CDD" id="cd06133">
    <property type="entry name" value="ERI-1_3'hExo_like"/>
    <property type="match status" value="1"/>
</dbReference>
<dbReference type="InterPro" id="IPR036397">
    <property type="entry name" value="RNaseH_sf"/>
</dbReference>
<evidence type="ECO:0000256" key="3">
    <source>
        <dbReference type="ARBA" id="ARBA00022839"/>
    </source>
</evidence>
<dbReference type="InterPro" id="IPR047201">
    <property type="entry name" value="ERI-1_3'hExo-like"/>
</dbReference>
<reference evidence="6" key="1">
    <citation type="submission" date="2024-02" db="UniProtKB">
        <authorList>
            <consortium name="WormBaseParasite"/>
        </authorList>
    </citation>
    <scope>IDENTIFICATION</scope>
</reference>
<dbReference type="Gene3D" id="3.30.420.10">
    <property type="entry name" value="Ribonuclease H-like superfamily/Ribonuclease H"/>
    <property type="match status" value="1"/>
</dbReference>
<evidence type="ECO:0000259" key="4">
    <source>
        <dbReference type="SMART" id="SM00479"/>
    </source>
</evidence>
<dbReference type="AlphaFoldDB" id="A0AAF3EW18"/>
<dbReference type="InterPro" id="IPR012337">
    <property type="entry name" value="RNaseH-like_sf"/>
</dbReference>
<dbReference type="Proteomes" id="UP000887575">
    <property type="component" value="Unassembled WGS sequence"/>
</dbReference>